<feature type="region of interest" description="Disordered" evidence="11">
    <location>
        <begin position="768"/>
        <end position="819"/>
    </location>
</feature>
<feature type="region of interest" description="Disordered" evidence="11">
    <location>
        <begin position="478"/>
        <end position="499"/>
    </location>
</feature>
<feature type="compositionally biased region" description="Gly residues" evidence="11">
    <location>
        <begin position="336"/>
        <end position="348"/>
    </location>
</feature>
<feature type="compositionally biased region" description="Polar residues" evidence="11">
    <location>
        <begin position="405"/>
        <end position="425"/>
    </location>
</feature>
<feature type="compositionally biased region" description="Polar residues" evidence="11">
    <location>
        <begin position="802"/>
        <end position="819"/>
    </location>
</feature>
<keyword evidence="3" id="KW-0813">Transport</keyword>
<dbReference type="GO" id="GO:0034398">
    <property type="term" value="P:telomere tethering at nuclear periphery"/>
    <property type="evidence" value="ECO:0007669"/>
    <property type="project" value="TreeGrafter"/>
</dbReference>
<comment type="similarity">
    <text evidence="2">Belongs to the nucleoporin GLFG family.</text>
</comment>
<keyword evidence="4" id="KW-0509">mRNA transport</keyword>
<dbReference type="GO" id="GO:0006405">
    <property type="term" value="P:RNA export from nucleus"/>
    <property type="evidence" value="ECO:0007669"/>
    <property type="project" value="TreeGrafter"/>
</dbReference>
<evidence type="ECO:0000256" key="10">
    <source>
        <dbReference type="ARBA" id="ARBA00082956"/>
    </source>
</evidence>
<dbReference type="GO" id="GO:0008139">
    <property type="term" value="F:nuclear localization sequence binding"/>
    <property type="evidence" value="ECO:0007669"/>
    <property type="project" value="TreeGrafter"/>
</dbReference>
<evidence type="ECO:0000313" key="14">
    <source>
        <dbReference type="Proteomes" id="UP000447434"/>
    </source>
</evidence>
<dbReference type="GO" id="GO:0048573">
    <property type="term" value="P:photoperiodism, flowering"/>
    <property type="evidence" value="ECO:0007669"/>
    <property type="project" value="UniProtKB-ARBA"/>
</dbReference>
<reference evidence="14" key="1">
    <citation type="journal article" date="2020" name="Nat. Commun.">
        <title>Genome sequence of the cluster root forming white lupin.</title>
        <authorList>
            <person name="Hufnagel B."/>
            <person name="Marques A."/>
            <person name="Soriano A."/>
            <person name="Marques L."/>
            <person name="Divol F."/>
            <person name="Doumas P."/>
            <person name="Sallet E."/>
            <person name="Mancinotti D."/>
            <person name="Carrere S."/>
            <person name="Marande W."/>
            <person name="Arribat S."/>
            <person name="Keller J."/>
            <person name="Huneau C."/>
            <person name="Blein T."/>
            <person name="Aime D."/>
            <person name="Laguerre M."/>
            <person name="Taylor J."/>
            <person name="Schubert V."/>
            <person name="Nelson M."/>
            <person name="Geu-Flores F."/>
            <person name="Crespi M."/>
            <person name="Gallardo-Guerrero K."/>
            <person name="Delaux P.-M."/>
            <person name="Salse J."/>
            <person name="Berges H."/>
            <person name="Guyot R."/>
            <person name="Gouzy J."/>
            <person name="Peret B."/>
        </authorList>
    </citation>
    <scope>NUCLEOTIDE SEQUENCE [LARGE SCALE GENOMIC DNA]</scope>
    <source>
        <strain evidence="14">cv. Amiga</strain>
    </source>
</reference>
<feature type="compositionally biased region" description="Polar residues" evidence="11">
    <location>
        <begin position="65"/>
        <end position="76"/>
    </location>
</feature>
<evidence type="ECO:0000259" key="12">
    <source>
        <dbReference type="PROSITE" id="PS51434"/>
    </source>
</evidence>
<feature type="region of interest" description="Disordered" evidence="11">
    <location>
        <begin position="290"/>
        <end position="450"/>
    </location>
</feature>
<evidence type="ECO:0000256" key="6">
    <source>
        <dbReference type="ARBA" id="ARBA00023010"/>
    </source>
</evidence>
<feature type="compositionally biased region" description="Low complexity" evidence="11">
    <location>
        <begin position="290"/>
        <end position="328"/>
    </location>
</feature>
<proteinExistence type="inferred from homology"/>
<feature type="compositionally biased region" description="Polar residues" evidence="11">
    <location>
        <begin position="126"/>
        <end position="171"/>
    </location>
</feature>
<dbReference type="Pfam" id="PF21240">
    <property type="entry name" value="Nup98_GLEBS"/>
    <property type="match status" value="1"/>
</dbReference>
<dbReference type="SUPFAM" id="SSF82215">
    <property type="entry name" value="C-terminal autoproteolytic domain of nucleoporin nup98"/>
    <property type="match status" value="1"/>
</dbReference>
<evidence type="ECO:0000256" key="4">
    <source>
        <dbReference type="ARBA" id="ARBA00022816"/>
    </source>
</evidence>
<feature type="compositionally biased region" description="Polar residues" evidence="11">
    <location>
        <begin position="353"/>
        <end position="371"/>
    </location>
</feature>
<dbReference type="FunFam" id="1.10.10.2360:FF:000001">
    <property type="entry name" value="Nuclear pore complex protein Nup98-Nup96"/>
    <property type="match status" value="1"/>
</dbReference>
<feature type="region of interest" description="Disordered" evidence="11">
    <location>
        <begin position="535"/>
        <end position="564"/>
    </location>
</feature>
<keyword evidence="14" id="KW-1185">Reference proteome</keyword>
<evidence type="ECO:0000256" key="5">
    <source>
        <dbReference type="ARBA" id="ARBA00022927"/>
    </source>
</evidence>
<dbReference type="OrthoDB" id="3797628at2759"/>
<dbReference type="Proteomes" id="UP000447434">
    <property type="component" value="Chromosome 6"/>
</dbReference>
<protein>
    <recommendedName>
        <fullName evidence="10">Nucleoporin autopeptidase</fullName>
    </recommendedName>
</protein>
<dbReference type="PROSITE" id="PS51434">
    <property type="entry name" value="NUP_C"/>
    <property type="match status" value="1"/>
</dbReference>
<evidence type="ECO:0000256" key="2">
    <source>
        <dbReference type="ARBA" id="ARBA00008926"/>
    </source>
</evidence>
<keyword evidence="7" id="KW-0906">Nuclear pore complex</keyword>
<dbReference type="PANTHER" id="PTHR23198">
    <property type="entry name" value="NUCLEOPORIN"/>
    <property type="match status" value="1"/>
</dbReference>
<keyword evidence="8" id="KW-0539">Nucleus</keyword>
<evidence type="ECO:0000256" key="1">
    <source>
        <dbReference type="ARBA" id="ARBA00004567"/>
    </source>
</evidence>
<evidence type="ECO:0000256" key="9">
    <source>
        <dbReference type="ARBA" id="ARBA00065263"/>
    </source>
</evidence>
<feature type="domain" description="Peptidase S59" evidence="12">
    <location>
        <begin position="877"/>
        <end position="1019"/>
    </location>
</feature>
<keyword evidence="6" id="KW-0811">Translocation</keyword>
<evidence type="ECO:0000256" key="11">
    <source>
        <dbReference type="SAM" id="MobiDB-lite"/>
    </source>
</evidence>
<evidence type="ECO:0000313" key="13">
    <source>
        <dbReference type="EMBL" id="KAE9612021.1"/>
    </source>
</evidence>
<feature type="region of interest" description="Disordered" evidence="11">
    <location>
        <begin position="1"/>
        <end position="83"/>
    </location>
</feature>
<sequence length="1033" mass="106039">MFGSTNPFGQSSNSPFGSQPAFGQQNNSNSNPFAPKPFGSTNPFGSQTGSSLFGGGTSTGVFGAPQTSSPFSSNTTFGASSSPGFGSSVPAFGQSSTPAFGNSAASSAFGGSSAFGQKPAFGGFGSTPQTSPFGSATQPSQPAFGNSVFGSSTPFGASTQPTFGSTGTPAFGATNTPAFGATSTPAFGATSTPAFGAPSTPAFGATSTPAFGATSTPAFGSTPSPTFGSTGSAFGVSTASSFGGGGGFGASSNPMFGSAITPAFGSSSSPFGASSAPAFGASPSSTPAFSFGSSQAFGQSSSAFGSSSPFGSTTSAFGGQSSAFGSQTPTPAFGNPGIGQSGFGGQRGGSRIANYTPTTEPDSGTSGQTAKLESISAMPTYKDKSHEELRWEDYQLGDKGGPLPSAQSTGLSGFNSSTTQTSSFGPSPAFGQSSSNPFSSTTPSNSNPFAPKSSAFPSGFGVSAPSFSSSAFGSSTSATTPSIFSSTSPSPFAANPSPSQGFGAPTSLFNSAPALSASQPFGSNLFSNTQSSQLFSSTPTLSQPLSGFGQQNPSPFGQQTTAFNQSSMFNSPSSGFGGSLFSTSAPLASNNLTGFGQTAPSLSTPFQPAQPAQSSSTFGFSNFGQTQLGGAPGMFGQSNFGLSCSTQSSMVVQTAPPITNPFGTLPALPQMSIGRVGTTPSIQYGISSMPASDRPASVRISSLLTSRHLSQRQNRIPFRKYHSKSDGPKVAFFSDDDDTPTTPKADALFIPRENPRALIICPMEQWPARASSEKPSSFKDRHTPVNENGTISKGATAPADGTRTSSVNKERTTTQNGIGKEQIQPTTTKHIPNGNNENHSPQKVDTYKTLSGHRAGEAAIVYEHGAGVEALMPKLRHSDYYTMPRIHELAAKERAEPGFCSHVKDFVVGRKGYGSIRFLGETDVRGLDIESVVQFNNREVIVYMDDAMKPPVGQGLNKPAEVTLLNIKCFDKKTGQQYTEGPRIQKYKDMLKRKAEDQGAEFVSYDANNGEWKIKVNHFSAYKLDEDSCDDEC</sequence>
<dbReference type="InterPro" id="IPR036903">
    <property type="entry name" value="Nup98_auto-Pept-S59_dom_sf"/>
</dbReference>
<dbReference type="Gene3D" id="1.10.10.2360">
    <property type="match status" value="1"/>
</dbReference>
<dbReference type="GO" id="GO:0044614">
    <property type="term" value="C:nuclear pore cytoplasmic filaments"/>
    <property type="evidence" value="ECO:0007669"/>
    <property type="project" value="TreeGrafter"/>
</dbReference>
<dbReference type="GO" id="GO:0003723">
    <property type="term" value="F:RNA binding"/>
    <property type="evidence" value="ECO:0007669"/>
    <property type="project" value="TreeGrafter"/>
</dbReference>
<name>A0A6A5N9P4_LUPAL</name>
<dbReference type="PANTHER" id="PTHR23198:SF6">
    <property type="entry name" value="NUCLEAR PORE COMPLEX PROTEIN NUP98-NUP96"/>
    <property type="match status" value="1"/>
</dbReference>
<evidence type="ECO:0000256" key="8">
    <source>
        <dbReference type="ARBA" id="ARBA00023242"/>
    </source>
</evidence>
<evidence type="ECO:0000256" key="7">
    <source>
        <dbReference type="ARBA" id="ARBA00023132"/>
    </source>
</evidence>
<feature type="compositionally biased region" description="Polar residues" evidence="11">
    <location>
        <begin position="1"/>
        <end position="32"/>
    </location>
</feature>
<dbReference type="GO" id="GO:0000973">
    <property type="term" value="P:post-transcriptional tethering of RNA polymerase II gene DNA at nuclear periphery"/>
    <property type="evidence" value="ECO:0007669"/>
    <property type="project" value="TreeGrafter"/>
</dbReference>
<feature type="compositionally biased region" description="Low complexity" evidence="11">
    <location>
        <begin position="433"/>
        <end position="449"/>
    </location>
</feature>
<dbReference type="FunFam" id="3.30.1610.10:FF:000002">
    <property type="entry name" value="nuclear pore complex protein NUP98A"/>
    <property type="match status" value="1"/>
</dbReference>
<evidence type="ECO:0000256" key="3">
    <source>
        <dbReference type="ARBA" id="ARBA00022448"/>
    </source>
</evidence>
<dbReference type="Pfam" id="PF04096">
    <property type="entry name" value="Nucleoporin2"/>
    <property type="match status" value="1"/>
</dbReference>
<dbReference type="InterPro" id="IPR037665">
    <property type="entry name" value="Nucleoporin_S59-like"/>
</dbReference>
<organism evidence="13 14">
    <name type="scientific">Lupinus albus</name>
    <name type="common">White lupine</name>
    <name type="synonym">Lupinus termis</name>
    <dbReference type="NCBI Taxonomy" id="3870"/>
    <lineage>
        <taxon>Eukaryota</taxon>
        <taxon>Viridiplantae</taxon>
        <taxon>Streptophyta</taxon>
        <taxon>Embryophyta</taxon>
        <taxon>Tracheophyta</taxon>
        <taxon>Spermatophyta</taxon>
        <taxon>Magnoliopsida</taxon>
        <taxon>eudicotyledons</taxon>
        <taxon>Gunneridae</taxon>
        <taxon>Pentapetalae</taxon>
        <taxon>rosids</taxon>
        <taxon>fabids</taxon>
        <taxon>Fabales</taxon>
        <taxon>Fabaceae</taxon>
        <taxon>Papilionoideae</taxon>
        <taxon>50 kb inversion clade</taxon>
        <taxon>genistoids sensu lato</taxon>
        <taxon>core genistoids</taxon>
        <taxon>Genisteae</taxon>
        <taxon>Lupinus</taxon>
    </lineage>
</organism>
<gene>
    <name evidence="13" type="ORF">Lalb_Chr06g0168571</name>
</gene>
<dbReference type="GO" id="GO:0006606">
    <property type="term" value="P:protein import into nucleus"/>
    <property type="evidence" value="ECO:0007669"/>
    <property type="project" value="TreeGrafter"/>
</dbReference>
<keyword evidence="5" id="KW-0653">Protein transport</keyword>
<dbReference type="AlphaFoldDB" id="A0A6A5N9P4"/>
<dbReference type="GO" id="GO:0051028">
    <property type="term" value="P:mRNA transport"/>
    <property type="evidence" value="ECO:0007669"/>
    <property type="project" value="UniProtKB-KW"/>
</dbReference>
<comment type="subunit">
    <text evidence="9">Part of the nuclear pore complex (NPC). The NPC has an eight-fold symmetrical structure comprising a central transport channel and two rings, the cytoplasmic and nuclear rings, to which eight filaments are attached. The cytoplasmic filaments have loose ends, while the nuclear filaments are joined in a distal ring, forming a nuclear basket. NPCs are highly dynamic in configuration and composition, and can be devided in 3 subcomplexes, the NUP62 subcomplex, the NUP107-160 subcomplex and the NUP93 subcomplex, containing approximately 30 different nucleoporin proteins.</text>
</comment>
<accession>A0A6A5N9P4</accession>
<dbReference type="InterPro" id="IPR007230">
    <property type="entry name" value="Nup98_auto-Pept-S59_dom"/>
</dbReference>
<comment type="subcellular location">
    <subcellularLocation>
        <location evidence="1">Nucleus</location>
        <location evidence="1">Nuclear pore complex</location>
    </subcellularLocation>
</comment>
<dbReference type="EMBL" id="WOCE01000006">
    <property type="protein sequence ID" value="KAE9612021.1"/>
    <property type="molecule type" value="Genomic_DNA"/>
</dbReference>
<dbReference type="GO" id="GO:0017056">
    <property type="term" value="F:structural constituent of nuclear pore"/>
    <property type="evidence" value="ECO:0007669"/>
    <property type="project" value="InterPro"/>
</dbReference>
<comment type="caution">
    <text evidence="13">The sequence shown here is derived from an EMBL/GenBank/DDBJ whole genome shotgun (WGS) entry which is preliminary data.</text>
</comment>
<dbReference type="Gene3D" id="3.30.1610.10">
    <property type="entry name" value="Peptidase S59, nucleoporin"/>
    <property type="match status" value="1"/>
</dbReference>
<feature type="region of interest" description="Disordered" evidence="11">
    <location>
        <begin position="120"/>
        <end position="171"/>
    </location>
</feature>
<feature type="compositionally biased region" description="Basic and acidic residues" evidence="11">
    <location>
        <begin position="381"/>
        <end position="393"/>
    </location>
</feature>